<dbReference type="PROSITE" id="PS50995">
    <property type="entry name" value="HTH_MARR_2"/>
    <property type="match status" value="1"/>
</dbReference>
<dbReference type="InterPro" id="IPR036390">
    <property type="entry name" value="WH_DNA-bd_sf"/>
</dbReference>
<organism evidence="5 6">
    <name type="scientific">Bacillus salitolerans</name>
    <dbReference type="NCBI Taxonomy" id="1437434"/>
    <lineage>
        <taxon>Bacteria</taxon>
        <taxon>Bacillati</taxon>
        <taxon>Bacillota</taxon>
        <taxon>Bacilli</taxon>
        <taxon>Bacillales</taxon>
        <taxon>Bacillaceae</taxon>
        <taxon>Bacillus</taxon>
    </lineage>
</organism>
<keyword evidence="2" id="KW-0238">DNA-binding</keyword>
<dbReference type="EMBL" id="JBHUEM010000008">
    <property type="protein sequence ID" value="MFD1736490.1"/>
    <property type="molecule type" value="Genomic_DNA"/>
</dbReference>
<dbReference type="Gene3D" id="1.10.10.10">
    <property type="entry name" value="Winged helix-like DNA-binding domain superfamily/Winged helix DNA-binding domain"/>
    <property type="match status" value="1"/>
</dbReference>
<dbReference type="PANTHER" id="PTHR42756:SF1">
    <property type="entry name" value="TRANSCRIPTIONAL REPRESSOR OF EMRAB OPERON"/>
    <property type="match status" value="1"/>
</dbReference>
<keyword evidence="3" id="KW-0804">Transcription</keyword>
<dbReference type="Pfam" id="PF01047">
    <property type="entry name" value="MarR"/>
    <property type="match status" value="1"/>
</dbReference>
<dbReference type="RefSeq" id="WP_377927647.1">
    <property type="nucleotide sequence ID" value="NZ_JBHUEM010000008.1"/>
</dbReference>
<feature type="domain" description="HTH marR-type" evidence="4">
    <location>
        <begin position="4"/>
        <end position="142"/>
    </location>
</feature>
<dbReference type="InterPro" id="IPR011991">
    <property type="entry name" value="ArsR-like_HTH"/>
</dbReference>
<dbReference type="CDD" id="cd00090">
    <property type="entry name" value="HTH_ARSR"/>
    <property type="match status" value="1"/>
</dbReference>
<dbReference type="PRINTS" id="PR00598">
    <property type="entry name" value="HTHMARR"/>
</dbReference>
<name>A0ABW4LMW4_9BACI</name>
<proteinExistence type="predicted"/>
<keyword evidence="6" id="KW-1185">Reference proteome</keyword>
<keyword evidence="1" id="KW-0805">Transcription regulation</keyword>
<accession>A0ABW4LMW4</accession>
<evidence type="ECO:0000256" key="2">
    <source>
        <dbReference type="ARBA" id="ARBA00023125"/>
    </source>
</evidence>
<evidence type="ECO:0000313" key="6">
    <source>
        <dbReference type="Proteomes" id="UP001597214"/>
    </source>
</evidence>
<dbReference type="InterPro" id="IPR036388">
    <property type="entry name" value="WH-like_DNA-bd_sf"/>
</dbReference>
<dbReference type="InterPro" id="IPR000835">
    <property type="entry name" value="HTH_MarR-typ"/>
</dbReference>
<evidence type="ECO:0000259" key="4">
    <source>
        <dbReference type="PROSITE" id="PS50995"/>
    </source>
</evidence>
<reference evidence="6" key="1">
    <citation type="journal article" date="2019" name="Int. J. Syst. Evol. Microbiol.">
        <title>The Global Catalogue of Microorganisms (GCM) 10K type strain sequencing project: providing services to taxonomists for standard genome sequencing and annotation.</title>
        <authorList>
            <consortium name="The Broad Institute Genomics Platform"/>
            <consortium name="The Broad Institute Genome Sequencing Center for Infectious Disease"/>
            <person name="Wu L."/>
            <person name="Ma J."/>
        </authorList>
    </citation>
    <scope>NUCLEOTIDE SEQUENCE [LARGE SCALE GENOMIC DNA]</scope>
    <source>
        <strain evidence="6">CCUG 49339</strain>
    </source>
</reference>
<sequence>MNSMNEIRKNVKEAFELLDKVTTKVMNEHKSLISHNLTAKQLLILKTIFLEGKMTVNELSTRLDLSASSISQLLNKMEKGSYIKREINPDNRREIFVTTDQKGKELFEAYQKVDDYIIEKYYSKFTVEEVIVFKDLVKKLYGIVHE</sequence>
<dbReference type="SMART" id="SM00347">
    <property type="entry name" value="HTH_MARR"/>
    <property type="match status" value="1"/>
</dbReference>
<protein>
    <submittedName>
        <fullName evidence="5">MarR family winged helix-turn-helix transcriptional regulator</fullName>
    </submittedName>
</protein>
<dbReference type="Proteomes" id="UP001597214">
    <property type="component" value="Unassembled WGS sequence"/>
</dbReference>
<evidence type="ECO:0000256" key="1">
    <source>
        <dbReference type="ARBA" id="ARBA00023015"/>
    </source>
</evidence>
<comment type="caution">
    <text evidence="5">The sequence shown here is derived from an EMBL/GenBank/DDBJ whole genome shotgun (WGS) entry which is preliminary data.</text>
</comment>
<gene>
    <name evidence="5" type="ORF">ACFSCX_07920</name>
</gene>
<evidence type="ECO:0000313" key="5">
    <source>
        <dbReference type="EMBL" id="MFD1736490.1"/>
    </source>
</evidence>
<dbReference type="PANTHER" id="PTHR42756">
    <property type="entry name" value="TRANSCRIPTIONAL REGULATOR, MARR"/>
    <property type="match status" value="1"/>
</dbReference>
<dbReference type="SUPFAM" id="SSF46785">
    <property type="entry name" value="Winged helix' DNA-binding domain"/>
    <property type="match status" value="1"/>
</dbReference>
<evidence type="ECO:0000256" key="3">
    <source>
        <dbReference type="ARBA" id="ARBA00023163"/>
    </source>
</evidence>